<sequence length="263" mass="28062">METTSNTQELHRRQTNSVLWLKLNRPQALNSLTLSLVDALTTSIKDAQRDPDVRVIVLTGEGRAFCAGADLKDPARSRPESGAEFVQAIGALTELIEASGKPVIAAINGIAVAGGMEIVLACDLVFAAESARLGDAHSNYALFPGGGATARLPRKIGLNNAKLVMFTGDIQPASDWKALGLVSQVFADDSFIDDVSAFAAKLAAKSPLVLARMKQALNDALDQPVSIGLRYERALSNLHHFSADRVEGLAAFKEKRPPQFTGK</sequence>
<dbReference type="AlphaFoldDB" id="A0A5Q0M5K5"/>
<protein>
    <submittedName>
        <fullName evidence="5">Enoyl-CoA hydratase/isomerase family protein</fullName>
    </submittedName>
</protein>
<dbReference type="Proteomes" id="UP000326780">
    <property type="component" value="Chromosome"/>
</dbReference>
<reference evidence="5 6" key="1">
    <citation type="submission" date="2019-10" db="EMBL/GenBank/DDBJ databases">
        <title>Complete genome sequence of Variovorax paradoxus 5C-2.</title>
        <authorList>
            <person name="Gogoleva N.E."/>
            <person name="Balkin A.S."/>
        </authorList>
    </citation>
    <scope>NUCLEOTIDE SEQUENCE [LARGE SCALE GENOMIC DNA]</scope>
    <source>
        <strain evidence="5 6">5C-2</strain>
    </source>
</reference>
<dbReference type="SUPFAM" id="SSF52096">
    <property type="entry name" value="ClpP/crotonase"/>
    <property type="match status" value="1"/>
</dbReference>
<organism evidence="5 6">
    <name type="scientific">Variovorax paradoxus</name>
    <dbReference type="NCBI Taxonomy" id="34073"/>
    <lineage>
        <taxon>Bacteria</taxon>
        <taxon>Pseudomonadati</taxon>
        <taxon>Pseudomonadota</taxon>
        <taxon>Betaproteobacteria</taxon>
        <taxon>Burkholderiales</taxon>
        <taxon>Comamonadaceae</taxon>
        <taxon>Variovorax</taxon>
    </lineage>
</organism>
<proteinExistence type="inferred from homology"/>
<evidence type="ECO:0000256" key="3">
    <source>
        <dbReference type="ARBA" id="ARBA00023239"/>
    </source>
</evidence>
<dbReference type="PANTHER" id="PTHR11941">
    <property type="entry name" value="ENOYL-COA HYDRATASE-RELATED"/>
    <property type="match status" value="1"/>
</dbReference>
<evidence type="ECO:0000256" key="1">
    <source>
        <dbReference type="ARBA" id="ARBA00005254"/>
    </source>
</evidence>
<accession>A0A5Q0M5K5</accession>
<keyword evidence="3" id="KW-0456">Lyase</keyword>
<keyword evidence="5" id="KW-0413">Isomerase</keyword>
<name>A0A5Q0M5K5_VARPD</name>
<dbReference type="GO" id="GO:0016829">
    <property type="term" value="F:lyase activity"/>
    <property type="evidence" value="ECO:0007669"/>
    <property type="project" value="UniProtKB-KW"/>
</dbReference>
<dbReference type="InterPro" id="IPR014748">
    <property type="entry name" value="Enoyl-CoA_hydra_C"/>
</dbReference>
<comment type="similarity">
    <text evidence="1 4">Belongs to the enoyl-CoA hydratase/isomerase family.</text>
</comment>
<gene>
    <name evidence="5" type="ORF">GFK26_19115</name>
</gene>
<dbReference type="GO" id="GO:0016853">
    <property type="term" value="F:isomerase activity"/>
    <property type="evidence" value="ECO:0007669"/>
    <property type="project" value="UniProtKB-KW"/>
</dbReference>
<dbReference type="InterPro" id="IPR029045">
    <property type="entry name" value="ClpP/crotonase-like_dom_sf"/>
</dbReference>
<dbReference type="InterPro" id="IPR001753">
    <property type="entry name" value="Enoyl-CoA_hydra/iso"/>
</dbReference>
<evidence type="ECO:0000256" key="2">
    <source>
        <dbReference type="ARBA" id="ARBA00023098"/>
    </source>
</evidence>
<evidence type="ECO:0000313" key="6">
    <source>
        <dbReference type="Proteomes" id="UP000326780"/>
    </source>
</evidence>
<dbReference type="PROSITE" id="PS00166">
    <property type="entry name" value="ENOYL_COA_HYDRATASE"/>
    <property type="match status" value="1"/>
</dbReference>
<dbReference type="Gene3D" id="1.10.12.10">
    <property type="entry name" value="Lyase 2-enoyl-coa Hydratase, Chain A, domain 2"/>
    <property type="match status" value="1"/>
</dbReference>
<dbReference type="Pfam" id="PF00378">
    <property type="entry name" value="ECH_1"/>
    <property type="match status" value="1"/>
</dbReference>
<dbReference type="RefSeq" id="WP_153283349.1">
    <property type="nucleotide sequence ID" value="NZ_CP045644.1"/>
</dbReference>
<dbReference type="CDD" id="cd06558">
    <property type="entry name" value="crotonase-like"/>
    <property type="match status" value="1"/>
</dbReference>
<keyword evidence="2" id="KW-0443">Lipid metabolism</keyword>
<evidence type="ECO:0000313" key="5">
    <source>
        <dbReference type="EMBL" id="QFZ84726.1"/>
    </source>
</evidence>
<dbReference type="InterPro" id="IPR018376">
    <property type="entry name" value="Enoyl-CoA_hyd/isom_CS"/>
</dbReference>
<dbReference type="Gene3D" id="3.90.226.10">
    <property type="entry name" value="2-enoyl-CoA Hydratase, Chain A, domain 1"/>
    <property type="match status" value="1"/>
</dbReference>
<dbReference type="GO" id="GO:0006635">
    <property type="term" value="P:fatty acid beta-oxidation"/>
    <property type="evidence" value="ECO:0007669"/>
    <property type="project" value="TreeGrafter"/>
</dbReference>
<dbReference type="EMBL" id="CP045644">
    <property type="protein sequence ID" value="QFZ84726.1"/>
    <property type="molecule type" value="Genomic_DNA"/>
</dbReference>
<evidence type="ECO:0000256" key="4">
    <source>
        <dbReference type="RuleBase" id="RU003707"/>
    </source>
</evidence>
<dbReference type="PANTHER" id="PTHR11941:SF169">
    <property type="entry name" value="(7AS)-7A-METHYL-1,5-DIOXO-2,3,5,6,7,7A-HEXAHYDRO-1H-INDENE-CARBOXYL-COA HYDROLASE"/>
    <property type="match status" value="1"/>
</dbReference>